<accession>A0AAD6R0Y0</accession>
<evidence type="ECO:0000313" key="2">
    <source>
        <dbReference type="Proteomes" id="UP001164929"/>
    </source>
</evidence>
<gene>
    <name evidence="1" type="ORF">NC653_010905</name>
</gene>
<dbReference type="Proteomes" id="UP001164929">
    <property type="component" value="Chromosome 4"/>
</dbReference>
<protein>
    <recommendedName>
        <fullName evidence="3">Gnk2-homologous domain-containing protein</fullName>
    </recommendedName>
</protein>
<comment type="caution">
    <text evidence="1">The sequence shown here is derived from an EMBL/GenBank/DDBJ whole genome shotgun (WGS) entry which is preliminary data.</text>
</comment>
<proteinExistence type="predicted"/>
<sequence>MHDHPQDFHAAFLHVKRTGIRHQKPMECLGKSSIPNSIDHDLDLEQFHKWNIFANFELHQACIEVASDNIQRCPPNTDGRAFDSGCFMRFSDRPFFADNQTINLKPFLKTTGAPSQPTFVILMHF</sequence>
<dbReference type="EMBL" id="JAQIZT010000004">
    <property type="protein sequence ID" value="KAJ7000266.1"/>
    <property type="molecule type" value="Genomic_DNA"/>
</dbReference>
<reference evidence="1 2" key="1">
    <citation type="journal article" date="2023" name="Mol. Ecol. Resour.">
        <title>Chromosome-level genome assembly of a triploid poplar Populus alba 'Berolinensis'.</title>
        <authorList>
            <person name="Chen S."/>
            <person name="Yu Y."/>
            <person name="Wang X."/>
            <person name="Wang S."/>
            <person name="Zhang T."/>
            <person name="Zhou Y."/>
            <person name="He R."/>
            <person name="Meng N."/>
            <person name="Wang Y."/>
            <person name="Liu W."/>
            <person name="Liu Z."/>
            <person name="Liu J."/>
            <person name="Guo Q."/>
            <person name="Huang H."/>
            <person name="Sederoff R.R."/>
            <person name="Wang G."/>
            <person name="Qu G."/>
            <person name="Chen S."/>
        </authorList>
    </citation>
    <scope>NUCLEOTIDE SEQUENCE [LARGE SCALE GENOMIC DNA]</scope>
    <source>
        <strain evidence="1">SC-2020</strain>
    </source>
</reference>
<keyword evidence="2" id="KW-1185">Reference proteome</keyword>
<dbReference type="AlphaFoldDB" id="A0AAD6R0Y0"/>
<evidence type="ECO:0000313" key="1">
    <source>
        <dbReference type="EMBL" id="KAJ7000266.1"/>
    </source>
</evidence>
<name>A0AAD6R0Y0_9ROSI</name>
<organism evidence="1 2">
    <name type="scientific">Populus alba x Populus x berolinensis</name>
    <dbReference type="NCBI Taxonomy" id="444605"/>
    <lineage>
        <taxon>Eukaryota</taxon>
        <taxon>Viridiplantae</taxon>
        <taxon>Streptophyta</taxon>
        <taxon>Embryophyta</taxon>
        <taxon>Tracheophyta</taxon>
        <taxon>Spermatophyta</taxon>
        <taxon>Magnoliopsida</taxon>
        <taxon>eudicotyledons</taxon>
        <taxon>Gunneridae</taxon>
        <taxon>Pentapetalae</taxon>
        <taxon>rosids</taxon>
        <taxon>fabids</taxon>
        <taxon>Malpighiales</taxon>
        <taxon>Salicaceae</taxon>
        <taxon>Saliceae</taxon>
        <taxon>Populus</taxon>
    </lineage>
</organism>
<evidence type="ECO:0008006" key="3">
    <source>
        <dbReference type="Google" id="ProtNLM"/>
    </source>
</evidence>